<dbReference type="SUPFAM" id="SSF56300">
    <property type="entry name" value="Metallo-dependent phosphatases"/>
    <property type="match status" value="1"/>
</dbReference>
<dbReference type="PANTHER" id="PTHR11668">
    <property type="entry name" value="SERINE/THREONINE PROTEIN PHOSPHATASE"/>
    <property type="match status" value="1"/>
</dbReference>
<dbReference type="InterPro" id="IPR004843">
    <property type="entry name" value="Calcineurin-like_PHP"/>
</dbReference>
<dbReference type="FunFam" id="3.60.21.10:FF:000133">
    <property type="entry name" value="Protein CBR-PPH-1"/>
    <property type="match status" value="1"/>
</dbReference>
<dbReference type="AlphaFoldDB" id="A0ABD1THP3"/>
<dbReference type="InterPro" id="IPR006186">
    <property type="entry name" value="Ser/Thr-sp_prot-phosphatase"/>
</dbReference>
<evidence type="ECO:0000313" key="3">
    <source>
        <dbReference type="Proteomes" id="UP001604336"/>
    </source>
</evidence>
<evidence type="ECO:0000259" key="1">
    <source>
        <dbReference type="SMART" id="SM00156"/>
    </source>
</evidence>
<dbReference type="Pfam" id="PF00149">
    <property type="entry name" value="Metallophos"/>
    <property type="match status" value="1"/>
</dbReference>
<keyword evidence="3" id="KW-1185">Reference proteome</keyword>
<comment type="caution">
    <text evidence="2">The sequence shown here is derived from an EMBL/GenBank/DDBJ whole genome shotgun (WGS) entry which is preliminary data.</text>
</comment>
<dbReference type="InterPro" id="IPR025886">
    <property type="entry name" value="PP2-like"/>
</dbReference>
<dbReference type="InterPro" id="IPR029052">
    <property type="entry name" value="Metallo-depent_PP-like"/>
</dbReference>
<sequence>MKSKFVALAETGKEAEGLEDLLYEVPLDTKNKSSISILGDSQATLARAYNDVYNRKSIHMSRRHDYSFQLDKTTGKKCYMIGARELRISLTCFVYPWKRSSHVDSRFSTVAELLQARQFDIRGAAYLVFKLCENFRGFKSAKVIIKFFKYDKDYEAVGRAATLHLQPVKSENGTIAVIRRSDGWMEVQLGMFYNALGEDGPVEARLLGKTAYTKSGLIVEGIEFRPTTSAEIEFVSKEDNSVELMHWNRTDIQGMEPAVLDDIINRLWQSRHTSTVRQVQLLEYEIRALCTASLAALVDDKILCMHGGLSPDLRNLDQIRNIPRPTDDPDSGLLCDLLWSDPRSEVKGWGMNDRGISYTFGPDRVTEFLTKHDLDLVCRAHEVVEDGYEFFADRQLVTIFSAPNFRGEYNNAGAIMSVDETLMCMFQIGKPVVKWRFFVK</sequence>
<dbReference type="GO" id="GO:0046872">
    <property type="term" value="F:metal ion binding"/>
    <property type="evidence" value="ECO:0007669"/>
    <property type="project" value="UniProtKB-KW"/>
</dbReference>
<reference evidence="3" key="1">
    <citation type="submission" date="2024-07" db="EMBL/GenBank/DDBJ databases">
        <title>Two chromosome-level genome assemblies of Korean endemic species Abeliophyllum distichum and Forsythia ovata (Oleaceae).</title>
        <authorList>
            <person name="Jang H."/>
        </authorList>
    </citation>
    <scope>NUCLEOTIDE SEQUENCE [LARGE SCALE GENOMIC DNA]</scope>
</reference>
<organism evidence="2 3">
    <name type="scientific">Abeliophyllum distichum</name>
    <dbReference type="NCBI Taxonomy" id="126358"/>
    <lineage>
        <taxon>Eukaryota</taxon>
        <taxon>Viridiplantae</taxon>
        <taxon>Streptophyta</taxon>
        <taxon>Embryophyta</taxon>
        <taxon>Tracheophyta</taxon>
        <taxon>Spermatophyta</taxon>
        <taxon>Magnoliopsida</taxon>
        <taxon>eudicotyledons</taxon>
        <taxon>Gunneridae</taxon>
        <taxon>Pentapetalae</taxon>
        <taxon>asterids</taxon>
        <taxon>lamiids</taxon>
        <taxon>Lamiales</taxon>
        <taxon>Oleaceae</taxon>
        <taxon>Forsythieae</taxon>
        <taxon>Abeliophyllum</taxon>
    </lineage>
</organism>
<dbReference type="Gene3D" id="3.60.21.10">
    <property type="match status" value="1"/>
</dbReference>
<proteinExistence type="predicted"/>
<dbReference type="Pfam" id="PF14299">
    <property type="entry name" value="PP2"/>
    <property type="match status" value="1"/>
</dbReference>
<gene>
    <name evidence="2" type="ORF">Adt_17658</name>
</gene>
<dbReference type="GO" id="GO:0004722">
    <property type="term" value="F:protein serine/threonine phosphatase activity"/>
    <property type="evidence" value="ECO:0007669"/>
    <property type="project" value="UniProtKB-EC"/>
</dbReference>
<feature type="domain" description="Serine/threonine specific protein phosphatases" evidence="1">
    <location>
        <begin position="209"/>
        <end position="433"/>
    </location>
</feature>
<dbReference type="PANTHER" id="PTHR11668:SF490">
    <property type="entry name" value="SERINE_THREONINE-PROTEIN PHOSPHATASE PP1 ISOZYME 4"/>
    <property type="match status" value="1"/>
</dbReference>
<dbReference type="SMART" id="SM00156">
    <property type="entry name" value="PP2Ac"/>
    <property type="match status" value="1"/>
</dbReference>
<dbReference type="EMBL" id="JBFOLK010000005">
    <property type="protein sequence ID" value="KAL2512058.1"/>
    <property type="molecule type" value="Genomic_DNA"/>
</dbReference>
<dbReference type="PRINTS" id="PR00114">
    <property type="entry name" value="STPHPHTASE"/>
</dbReference>
<accession>A0ABD1THP3</accession>
<protein>
    <submittedName>
        <fullName evidence="2">Protein-serine/threonine phosphatase</fullName>
    </submittedName>
</protein>
<dbReference type="Proteomes" id="UP001604336">
    <property type="component" value="Unassembled WGS sequence"/>
</dbReference>
<name>A0ABD1THP3_9LAMI</name>
<dbReference type="InterPro" id="IPR050341">
    <property type="entry name" value="PP1_catalytic_subunit"/>
</dbReference>
<evidence type="ECO:0000313" key="2">
    <source>
        <dbReference type="EMBL" id="KAL2512058.1"/>
    </source>
</evidence>